<reference evidence="1 2" key="1">
    <citation type="journal article" date="2023" name="Nucleic Acids Res.">
        <title>The hologenome of Daphnia magna reveals possible DNA methylation and microbiome-mediated evolution of the host genome.</title>
        <authorList>
            <person name="Chaturvedi A."/>
            <person name="Li X."/>
            <person name="Dhandapani V."/>
            <person name="Marshall H."/>
            <person name="Kissane S."/>
            <person name="Cuenca-Cambronero M."/>
            <person name="Asole G."/>
            <person name="Calvet F."/>
            <person name="Ruiz-Romero M."/>
            <person name="Marangio P."/>
            <person name="Guigo R."/>
            <person name="Rago D."/>
            <person name="Mirbahai L."/>
            <person name="Eastwood N."/>
            <person name="Colbourne J.K."/>
            <person name="Zhou J."/>
            <person name="Mallon E."/>
            <person name="Orsini L."/>
        </authorList>
    </citation>
    <scope>NUCLEOTIDE SEQUENCE [LARGE SCALE GENOMIC DNA]</scope>
    <source>
        <strain evidence="1">LRV0_1</strain>
    </source>
</reference>
<comment type="caution">
    <text evidence="1">The sequence shown here is derived from an EMBL/GenBank/DDBJ whole genome shotgun (WGS) entry which is preliminary data.</text>
</comment>
<keyword evidence="2" id="KW-1185">Reference proteome</keyword>
<proteinExistence type="predicted"/>
<sequence length="103" mass="11843">MRKDRDLIDSYVYATFNSVYNGIQKKKIRFERVRRFCMPKCRRQRQVSVRRASSGVEMDPGITLARASLTSVTRVVTYASLPSVNRRVTSVRVRGTNISLNTV</sequence>
<evidence type="ECO:0000313" key="2">
    <source>
        <dbReference type="Proteomes" id="UP001234178"/>
    </source>
</evidence>
<dbReference type="Proteomes" id="UP001234178">
    <property type="component" value="Unassembled WGS sequence"/>
</dbReference>
<protein>
    <submittedName>
        <fullName evidence="1">Uncharacterized protein</fullName>
    </submittedName>
</protein>
<gene>
    <name evidence="1" type="ORF">OUZ56_007833</name>
</gene>
<name>A0ABR0AB51_9CRUS</name>
<organism evidence="1 2">
    <name type="scientific">Daphnia magna</name>
    <dbReference type="NCBI Taxonomy" id="35525"/>
    <lineage>
        <taxon>Eukaryota</taxon>
        <taxon>Metazoa</taxon>
        <taxon>Ecdysozoa</taxon>
        <taxon>Arthropoda</taxon>
        <taxon>Crustacea</taxon>
        <taxon>Branchiopoda</taxon>
        <taxon>Diplostraca</taxon>
        <taxon>Cladocera</taxon>
        <taxon>Anomopoda</taxon>
        <taxon>Daphniidae</taxon>
        <taxon>Daphnia</taxon>
    </lineage>
</organism>
<dbReference type="EMBL" id="JAOYFB010000037">
    <property type="protein sequence ID" value="KAK4022362.1"/>
    <property type="molecule type" value="Genomic_DNA"/>
</dbReference>
<evidence type="ECO:0000313" key="1">
    <source>
        <dbReference type="EMBL" id="KAK4022362.1"/>
    </source>
</evidence>
<accession>A0ABR0AB51</accession>